<reference evidence="1" key="1">
    <citation type="submission" date="2014-12" db="EMBL/GenBank/DDBJ databases">
        <title>Insight into the proteome of Arion vulgaris.</title>
        <authorList>
            <person name="Aradska J."/>
            <person name="Bulat T."/>
            <person name="Smidak R."/>
            <person name="Sarate P."/>
            <person name="Gangsoo J."/>
            <person name="Sialana F."/>
            <person name="Bilban M."/>
            <person name="Lubec G."/>
        </authorList>
    </citation>
    <scope>NUCLEOTIDE SEQUENCE</scope>
    <source>
        <tissue evidence="1">Skin</tissue>
    </source>
</reference>
<gene>
    <name evidence="1" type="primary">ORF135222</name>
</gene>
<evidence type="ECO:0000313" key="1">
    <source>
        <dbReference type="EMBL" id="CEK83104.1"/>
    </source>
</evidence>
<proteinExistence type="predicted"/>
<organism evidence="1">
    <name type="scientific">Arion vulgaris</name>
    <dbReference type="NCBI Taxonomy" id="1028688"/>
    <lineage>
        <taxon>Eukaryota</taxon>
        <taxon>Metazoa</taxon>
        <taxon>Spiralia</taxon>
        <taxon>Lophotrochozoa</taxon>
        <taxon>Mollusca</taxon>
        <taxon>Gastropoda</taxon>
        <taxon>Heterobranchia</taxon>
        <taxon>Euthyneura</taxon>
        <taxon>Panpulmonata</taxon>
        <taxon>Eupulmonata</taxon>
        <taxon>Stylommatophora</taxon>
        <taxon>Helicina</taxon>
        <taxon>Arionoidea</taxon>
        <taxon>Arionidae</taxon>
        <taxon>Arion</taxon>
    </lineage>
</organism>
<name>A0A0B7APX8_9EUPU</name>
<dbReference type="EMBL" id="HACG01036239">
    <property type="protein sequence ID" value="CEK83104.1"/>
    <property type="molecule type" value="Transcribed_RNA"/>
</dbReference>
<sequence>MSKCMFADGSSDLLMARWLNTFFAMHIRHSVTIAYSCPACTTYVLKDHEKNV</sequence>
<protein>
    <submittedName>
        <fullName evidence="1">Uncharacterized protein</fullName>
    </submittedName>
</protein>
<dbReference type="AlphaFoldDB" id="A0A0B7APX8"/>
<accession>A0A0B7APX8</accession>